<dbReference type="PROSITE" id="PS51683">
    <property type="entry name" value="SAM_OMT_II"/>
    <property type="match status" value="1"/>
</dbReference>
<dbReference type="Proteomes" id="UP000078237">
    <property type="component" value="Unassembled WGS sequence"/>
</dbReference>
<evidence type="ECO:0000313" key="6">
    <source>
        <dbReference type="Proteomes" id="UP000078237"/>
    </source>
</evidence>
<protein>
    <submittedName>
        <fullName evidence="5">Demethylsterigmatocystin 6-O-methyltransferase</fullName>
    </submittedName>
</protein>
<evidence type="ECO:0000259" key="4">
    <source>
        <dbReference type="Pfam" id="PF00891"/>
    </source>
</evidence>
<accession>A0A175VRG6</accession>
<dbReference type="PANTHER" id="PTHR43712:SF17">
    <property type="entry name" value="O-METHYLTRANSFERASE"/>
    <property type="match status" value="1"/>
</dbReference>
<dbReference type="Gene3D" id="3.40.50.150">
    <property type="entry name" value="Vaccinia Virus protein VP39"/>
    <property type="match status" value="1"/>
</dbReference>
<gene>
    <name evidence="5" type="ORF">MMYC01_209604</name>
</gene>
<dbReference type="InterPro" id="IPR016461">
    <property type="entry name" value="COMT-like"/>
</dbReference>
<dbReference type="PANTHER" id="PTHR43712">
    <property type="entry name" value="PUTATIVE (AFU_ORTHOLOGUE AFUA_4G14580)-RELATED"/>
    <property type="match status" value="1"/>
</dbReference>
<evidence type="ECO:0000256" key="3">
    <source>
        <dbReference type="ARBA" id="ARBA00022691"/>
    </source>
</evidence>
<proteinExistence type="predicted"/>
<dbReference type="OrthoDB" id="3340390at2759"/>
<evidence type="ECO:0000313" key="5">
    <source>
        <dbReference type="EMBL" id="KXX73761.1"/>
    </source>
</evidence>
<keyword evidence="6" id="KW-1185">Reference proteome</keyword>
<sequence length="414" mass="45871">MARLTNGATNNKRHEEAVDISLALLPNDRERVPGLIEDISAAGNPDDSAARLRLLEKARHLVRALETPRETMIKHLWAQPTCLAAITIGVNTGLFHLLAKDGGRVKNTGEMAKALGIHQPLLSMGYIIEVAADEYMPTNFTKSLTIPVIGDGYPCVSGSCLSAVASLPSWLAERQWQTPNDIFNGPYQAAFNTSLNFFEWLQAHPPYGMQFNRHMGGYRQGRPSWMDADFYPVQERLIADLETAADAVLLVDIGGGIGHDLDEFRRKHPHAPGRLILQDLPIVIEQAGTLHEKIEPMGYDFHTEQPVVGARAYYMHSILHDWPDEVCASILARVVAAMKPGYSKLLINENVIPSTGADWQTTALDLMVLALVSSRERTESDWRKLLLDAGLRVVKIWGTDKQNGVESLIECELV</sequence>
<dbReference type="SUPFAM" id="SSF53335">
    <property type="entry name" value="S-adenosyl-L-methionine-dependent methyltransferases"/>
    <property type="match status" value="1"/>
</dbReference>
<dbReference type="GO" id="GO:0032259">
    <property type="term" value="P:methylation"/>
    <property type="evidence" value="ECO:0007669"/>
    <property type="project" value="UniProtKB-KW"/>
</dbReference>
<feature type="domain" description="O-methyltransferase C-terminal" evidence="4">
    <location>
        <begin position="248"/>
        <end position="391"/>
    </location>
</feature>
<dbReference type="InterPro" id="IPR029063">
    <property type="entry name" value="SAM-dependent_MTases_sf"/>
</dbReference>
<evidence type="ECO:0000256" key="1">
    <source>
        <dbReference type="ARBA" id="ARBA00022603"/>
    </source>
</evidence>
<dbReference type="AlphaFoldDB" id="A0A175VRG6"/>
<comment type="caution">
    <text evidence="5">The sequence shown here is derived from an EMBL/GenBank/DDBJ whole genome shotgun (WGS) entry which is preliminary data.</text>
</comment>
<keyword evidence="2" id="KW-0808">Transferase</keyword>
<reference evidence="5 6" key="1">
    <citation type="journal article" date="2016" name="Genome Announc.">
        <title>Genome Sequence of Madurella mycetomatis mm55, Isolated from a Human Mycetoma Case in Sudan.</title>
        <authorList>
            <person name="Smit S."/>
            <person name="Derks M.F."/>
            <person name="Bervoets S."/>
            <person name="Fahal A."/>
            <person name="van Leeuwen W."/>
            <person name="van Belkum A."/>
            <person name="van de Sande W.W."/>
        </authorList>
    </citation>
    <scope>NUCLEOTIDE SEQUENCE [LARGE SCALE GENOMIC DNA]</scope>
    <source>
        <strain evidence="6">mm55</strain>
    </source>
</reference>
<dbReference type="InterPro" id="IPR001077">
    <property type="entry name" value="COMT_C"/>
</dbReference>
<dbReference type="VEuPathDB" id="FungiDB:MMYC01_209604"/>
<evidence type="ECO:0000256" key="2">
    <source>
        <dbReference type="ARBA" id="ARBA00022679"/>
    </source>
</evidence>
<dbReference type="Pfam" id="PF00891">
    <property type="entry name" value="Methyltransf_2"/>
    <property type="match status" value="1"/>
</dbReference>
<keyword evidence="3" id="KW-0949">S-adenosyl-L-methionine</keyword>
<organism evidence="5 6">
    <name type="scientific">Madurella mycetomatis</name>
    <dbReference type="NCBI Taxonomy" id="100816"/>
    <lineage>
        <taxon>Eukaryota</taxon>
        <taxon>Fungi</taxon>
        <taxon>Dikarya</taxon>
        <taxon>Ascomycota</taxon>
        <taxon>Pezizomycotina</taxon>
        <taxon>Sordariomycetes</taxon>
        <taxon>Sordariomycetidae</taxon>
        <taxon>Sordariales</taxon>
        <taxon>Sordariales incertae sedis</taxon>
        <taxon>Madurella</taxon>
    </lineage>
</organism>
<dbReference type="GO" id="GO:0008171">
    <property type="term" value="F:O-methyltransferase activity"/>
    <property type="evidence" value="ECO:0007669"/>
    <property type="project" value="InterPro"/>
</dbReference>
<keyword evidence="1" id="KW-0489">Methyltransferase</keyword>
<name>A0A175VRG6_9PEZI</name>
<dbReference type="EMBL" id="LCTW02000425">
    <property type="protein sequence ID" value="KXX73761.1"/>
    <property type="molecule type" value="Genomic_DNA"/>
</dbReference>